<feature type="transmembrane region" description="Helical" evidence="1">
    <location>
        <begin position="142"/>
        <end position="160"/>
    </location>
</feature>
<dbReference type="Gene3D" id="2.60.40.10">
    <property type="entry name" value="Immunoglobulins"/>
    <property type="match status" value="1"/>
</dbReference>
<proteinExistence type="predicted"/>
<organism evidence="2 3">
    <name type="scientific">Mytilus edulis</name>
    <name type="common">Blue mussel</name>
    <dbReference type="NCBI Taxonomy" id="6550"/>
    <lineage>
        <taxon>Eukaryota</taxon>
        <taxon>Metazoa</taxon>
        <taxon>Spiralia</taxon>
        <taxon>Lophotrochozoa</taxon>
        <taxon>Mollusca</taxon>
        <taxon>Bivalvia</taxon>
        <taxon>Autobranchia</taxon>
        <taxon>Pteriomorphia</taxon>
        <taxon>Mytilida</taxon>
        <taxon>Mytiloidea</taxon>
        <taxon>Mytilidae</taxon>
        <taxon>Mytilinae</taxon>
        <taxon>Mytilus</taxon>
    </lineage>
</organism>
<comment type="caution">
    <text evidence="2">The sequence shown here is derived from an EMBL/GenBank/DDBJ whole genome shotgun (WGS) entry which is preliminary data.</text>
</comment>
<dbReference type="InterPro" id="IPR036116">
    <property type="entry name" value="FN3_sf"/>
</dbReference>
<dbReference type="InterPro" id="IPR013783">
    <property type="entry name" value="Ig-like_fold"/>
</dbReference>
<dbReference type="EMBL" id="CAJPWZ010002598">
    <property type="protein sequence ID" value="CAG2241824.1"/>
    <property type="molecule type" value="Genomic_DNA"/>
</dbReference>
<keyword evidence="1" id="KW-0472">Membrane</keyword>
<dbReference type="InterPro" id="IPR003961">
    <property type="entry name" value="FN3_dom"/>
</dbReference>
<dbReference type="AlphaFoldDB" id="A0A8S3UKR7"/>
<keyword evidence="1" id="KW-0812">Transmembrane</keyword>
<sequence length="175" mass="19843">MPGTFGRCIPMGDCYYFKHTIDINNCWMVAPKANLTSQLNLTLELDVLNMAMKSSTKRTDSGPINFRVDKIYSNGVKLKWTTGKSCYDIQDILITILSNSGKEETRHAYKNADLFDIVGLESNTNYTIKFVTRYAEDSSDPVYFSFVTVIIILIVLWNTGRISKPCEEQQGKEKA</sequence>
<name>A0A8S3UKR7_MYTED</name>
<dbReference type="SUPFAM" id="SSF49265">
    <property type="entry name" value="Fibronectin type III"/>
    <property type="match status" value="1"/>
</dbReference>
<reference evidence="2" key="1">
    <citation type="submission" date="2021-03" db="EMBL/GenBank/DDBJ databases">
        <authorList>
            <person name="Bekaert M."/>
        </authorList>
    </citation>
    <scope>NUCLEOTIDE SEQUENCE</scope>
</reference>
<gene>
    <name evidence="2" type="ORF">MEDL_54025</name>
</gene>
<evidence type="ECO:0000256" key="1">
    <source>
        <dbReference type="SAM" id="Phobius"/>
    </source>
</evidence>
<protein>
    <recommendedName>
        <fullName evidence="4">Fibronectin type-III domain-containing protein</fullName>
    </recommendedName>
</protein>
<keyword evidence="3" id="KW-1185">Reference proteome</keyword>
<dbReference type="Proteomes" id="UP000683360">
    <property type="component" value="Unassembled WGS sequence"/>
</dbReference>
<accession>A0A8S3UKR7</accession>
<evidence type="ECO:0000313" key="3">
    <source>
        <dbReference type="Proteomes" id="UP000683360"/>
    </source>
</evidence>
<dbReference type="CDD" id="cd00063">
    <property type="entry name" value="FN3"/>
    <property type="match status" value="1"/>
</dbReference>
<evidence type="ECO:0000313" key="2">
    <source>
        <dbReference type="EMBL" id="CAG2241824.1"/>
    </source>
</evidence>
<keyword evidence="1" id="KW-1133">Transmembrane helix</keyword>
<evidence type="ECO:0008006" key="4">
    <source>
        <dbReference type="Google" id="ProtNLM"/>
    </source>
</evidence>
<dbReference type="OrthoDB" id="10569868at2759"/>